<dbReference type="InterPro" id="IPR003010">
    <property type="entry name" value="C-N_Hydrolase"/>
</dbReference>
<dbReference type="Proteomes" id="UP000262607">
    <property type="component" value="Chromosome"/>
</dbReference>
<comment type="function">
    <text evidence="9">Catalyzes the phospholipid dependent N-acylation of the N-terminal cysteine of apolipoprotein, the last step in lipoprotein maturation.</text>
</comment>
<evidence type="ECO:0000256" key="2">
    <source>
        <dbReference type="ARBA" id="ARBA00010065"/>
    </source>
</evidence>
<dbReference type="PROSITE" id="PS50263">
    <property type="entry name" value="CN_HYDROLASE"/>
    <property type="match status" value="1"/>
</dbReference>
<comment type="similarity">
    <text evidence="2 9">Belongs to the CN hydrolase family. Apolipoprotein N-acyltransferase subfamily.</text>
</comment>
<name>A0AAD1FQS4_9FLAO</name>
<keyword evidence="4 9" id="KW-0808">Transferase</keyword>
<protein>
    <recommendedName>
        <fullName evidence="9">Apolipoprotein N-acyltransferase</fullName>
        <shortName evidence="9">ALP N-acyltransferase</shortName>
        <ecNumber evidence="9">2.3.1.269</ecNumber>
    </recommendedName>
</protein>
<feature type="transmembrane region" description="Helical" evidence="9">
    <location>
        <begin position="93"/>
        <end position="114"/>
    </location>
</feature>
<comment type="catalytic activity">
    <reaction evidence="9">
        <text>N-terminal S-1,2-diacyl-sn-glyceryl-L-cysteinyl-[lipoprotein] + a glycerophospholipid = N-acyl-S-1,2-diacyl-sn-glyceryl-L-cysteinyl-[lipoprotein] + a 2-acyl-sn-glycero-3-phospholipid + H(+)</text>
        <dbReference type="Rhea" id="RHEA:48228"/>
        <dbReference type="Rhea" id="RHEA-COMP:14681"/>
        <dbReference type="Rhea" id="RHEA-COMP:14684"/>
        <dbReference type="ChEBI" id="CHEBI:15378"/>
        <dbReference type="ChEBI" id="CHEBI:136912"/>
        <dbReference type="ChEBI" id="CHEBI:140656"/>
        <dbReference type="ChEBI" id="CHEBI:140657"/>
        <dbReference type="ChEBI" id="CHEBI:140660"/>
        <dbReference type="EC" id="2.3.1.269"/>
    </reaction>
</comment>
<keyword evidence="8 9" id="KW-0012">Acyltransferase</keyword>
<evidence type="ECO:0000256" key="7">
    <source>
        <dbReference type="ARBA" id="ARBA00023136"/>
    </source>
</evidence>
<dbReference type="HAMAP" id="MF_01148">
    <property type="entry name" value="Lnt"/>
    <property type="match status" value="1"/>
</dbReference>
<evidence type="ECO:0000256" key="1">
    <source>
        <dbReference type="ARBA" id="ARBA00004651"/>
    </source>
</evidence>
<dbReference type="Pfam" id="PF00795">
    <property type="entry name" value="CN_hydrolase"/>
    <property type="match status" value="1"/>
</dbReference>
<dbReference type="GO" id="GO:0005886">
    <property type="term" value="C:plasma membrane"/>
    <property type="evidence" value="ECO:0007669"/>
    <property type="project" value="UniProtKB-SubCell"/>
</dbReference>
<dbReference type="AlphaFoldDB" id="A0AAD1FQS4"/>
<dbReference type="InterPro" id="IPR004563">
    <property type="entry name" value="Apolipo_AcylTrfase"/>
</dbReference>
<dbReference type="GO" id="GO:0042158">
    <property type="term" value="P:lipoprotein biosynthetic process"/>
    <property type="evidence" value="ECO:0007669"/>
    <property type="project" value="UniProtKB-UniRule"/>
</dbReference>
<feature type="transmembrane region" description="Helical" evidence="9">
    <location>
        <begin position="207"/>
        <end position="226"/>
    </location>
</feature>
<dbReference type="Gene3D" id="3.60.110.10">
    <property type="entry name" value="Carbon-nitrogen hydrolase"/>
    <property type="match status" value="1"/>
</dbReference>
<feature type="domain" description="CN hydrolase" evidence="10">
    <location>
        <begin position="236"/>
        <end position="524"/>
    </location>
</feature>
<dbReference type="GO" id="GO:0016410">
    <property type="term" value="F:N-acyltransferase activity"/>
    <property type="evidence" value="ECO:0007669"/>
    <property type="project" value="UniProtKB-UniRule"/>
</dbReference>
<dbReference type="CDD" id="cd07571">
    <property type="entry name" value="ALP_N-acyl_transferase"/>
    <property type="match status" value="1"/>
</dbReference>
<reference evidence="11 12" key="1">
    <citation type="submission" date="2014-06" db="EMBL/GenBank/DDBJ databases">
        <title>Genome sequence of the intracellular symbiont Blattabacterium cuenoti, strain CPU2 from the wood feeding cockroach Cryptocercus punctulatus.</title>
        <authorList>
            <person name="Kinjo Y."/>
            <person name="Ohkuma M."/>
            <person name="Tokuda G."/>
        </authorList>
    </citation>
    <scope>NUCLEOTIDE SEQUENCE [LARGE SCALE GENOMIC DNA]</scope>
    <source>
        <strain evidence="11 12">CPU2</strain>
    </source>
</reference>
<dbReference type="PANTHER" id="PTHR38686:SF1">
    <property type="entry name" value="APOLIPOPROTEIN N-ACYLTRANSFERASE"/>
    <property type="match status" value="1"/>
</dbReference>
<dbReference type="PANTHER" id="PTHR38686">
    <property type="entry name" value="APOLIPOPROTEIN N-ACYLTRANSFERASE"/>
    <property type="match status" value="1"/>
</dbReference>
<dbReference type="InterPro" id="IPR045378">
    <property type="entry name" value="LNT_N"/>
</dbReference>
<dbReference type="SUPFAM" id="SSF56317">
    <property type="entry name" value="Carbon-nitrogen hydrolase"/>
    <property type="match status" value="1"/>
</dbReference>
<dbReference type="EMBL" id="AP014610">
    <property type="protein sequence ID" value="BBA17529.1"/>
    <property type="molecule type" value="Genomic_DNA"/>
</dbReference>
<comment type="subcellular location">
    <subcellularLocation>
        <location evidence="1 9">Cell membrane</location>
        <topology evidence="1 9">Multi-pass membrane protein</topology>
    </subcellularLocation>
</comment>
<organism evidence="11 12">
    <name type="scientific">Blattabacterium punctulatus CPU2</name>
    <dbReference type="NCBI Taxonomy" id="1457032"/>
    <lineage>
        <taxon>Bacteria</taxon>
        <taxon>Pseudomonadati</taxon>
        <taxon>Bacteroidota</taxon>
        <taxon>Flavobacteriia</taxon>
        <taxon>Flavobacteriales</taxon>
        <taxon>Blattabacteriaceae</taxon>
        <taxon>Blattabacterium</taxon>
    </lineage>
</organism>
<evidence type="ECO:0000256" key="5">
    <source>
        <dbReference type="ARBA" id="ARBA00022692"/>
    </source>
</evidence>
<keyword evidence="6 9" id="KW-1133">Transmembrane helix</keyword>
<evidence type="ECO:0000313" key="12">
    <source>
        <dbReference type="Proteomes" id="UP000262607"/>
    </source>
</evidence>
<keyword evidence="3 9" id="KW-1003">Cell membrane</keyword>
<dbReference type="GeneID" id="66556472"/>
<feature type="transmembrane region" description="Helical" evidence="9">
    <location>
        <begin position="60"/>
        <end position="81"/>
    </location>
</feature>
<sequence>MIFKWHYKLFFFYSILSGILLGLGWPTNGNPLFLFIAFIPLLYIEESLSNSFFYSKKIIFFIFIFSFLSFLIWNAISTWWLSYAKRPNGDFAIEAYLIPVFFNAFLMSMVFIFYSWIKKSVDNKKIGYLFLICIWISFEKMHLEWELSWPWLNLGNGFSNHIDWIQWYEYTGSLGGSIWIWSVNIGLMNSIIEYQKNNNQLNLYKKIFINVGKIFLLIFISNYIYLKYEEKNDGSVEVIILQPNIDPYYQKYKISTDKLIFRLKKLMDKKIFFKKKTFIIAPETVLPGKGKKISMENIEKDRTISIFRNYLSRFYPKTVFITGVELYALYHKWNRSKTSTPIFLEYENNIRWLDLFNSIIQIGGSENTKIHHKSKLVPAVETFPYKKILFPILGDILLNFGGSVMEHGKSKDPFSDIFIHPNFGIKVVPIICYESIFGEYVSKFIKKNNADFIVIITNDGWWGRSQGYKQHLYYARLRAIENRKYIARSSNTGVSCFINEKGEIISSIPYGKKGILSDKVIINRKKTFYTKNGDYLAKISLLTVIIIFIYTTIFRFYIKNKI</sequence>
<evidence type="ECO:0000256" key="8">
    <source>
        <dbReference type="ARBA" id="ARBA00023315"/>
    </source>
</evidence>
<proteinExistence type="inferred from homology"/>
<evidence type="ECO:0000256" key="3">
    <source>
        <dbReference type="ARBA" id="ARBA00022475"/>
    </source>
</evidence>
<keyword evidence="5 9" id="KW-0812">Transmembrane</keyword>
<dbReference type="NCBIfam" id="TIGR00546">
    <property type="entry name" value="lnt"/>
    <property type="match status" value="1"/>
</dbReference>
<evidence type="ECO:0000256" key="6">
    <source>
        <dbReference type="ARBA" id="ARBA00022989"/>
    </source>
</evidence>
<gene>
    <name evidence="9 11" type="primary">lnt</name>
    <name evidence="11" type="ORF">CPU2_007</name>
</gene>
<feature type="transmembrane region" description="Helical" evidence="9">
    <location>
        <begin position="7"/>
        <end position="25"/>
    </location>
</feature>
<evidence type="ECO:0000256" key="9">
    <source>
        <dbReference type="HAMAP-Rule" id="MF_01148"/>
    </source>
</evidence>
<dbReference type="Pfam" id="PF20154">
    <property type="entry name" value="LNT_N"/>
    <property type="match status" value="1"/>
</dbReference>
<evidence type="ECO:0000259" key="10">
    <source>
        <dbReference type="PROSITE" id="PS50263"/>
    </source>
</evidence>
<feature type="transmembrane region" description="Helical" evidence="9">
    <location>
        <begin position="535"/>
        <end position="558"/>
    </location>
</feature>
<dbReference type="RefSeq" id="WP_172540207.1">
    <property type="nucleotide sequence ID" value="NZ_AP014610.1"/>
</dbReference>
<dbReference type="InterPro" id="IPR036526">
    <property type="entry name" value="C-N_Hydrolase_sf"/>
</dbReference>
<evidence type="ECO:0000256" key="4">
    <source>
        <dbReference type="ARBA" id="ARBA00022679"/>
    </source>
</evidence>
<accession>A0AAD1FQS4</accession>
<dbReference type="EC" id="2.3.1.269" evidence="9"/>
<feature type="transmembrane region" description="Helical" evidence="9">
    <location>
        <begin position="165"/>
        <end position="187"/>
    </location>
</feature>
<evidence type="ECO:0000313" key="11">
    <source>
        <dbReference type="EMBL" id="BBA17529.1"/>
    </source>
</evidence>
<keyword evidence="7 9" id="KW-0472">Membrane</keyword>
<feature type="transmembrane region" description="Helical" evidence="9">
    <location>
        <begin position="31"/>
        <end position="48"/>
    </location>
</feature>
<comment type="pathway">
    <text evidence="9">Protein modification; lipoprotein biosynthesis (N-acyl transfer).</text>
</comment>